<comment type="caution">
    <text evidence="2">The sequence shown here is derived from an EMBL/GenBank/DDBJ whole genome shotgun (WGS) entry which is preliminary data.</text>
</comment>
<feature type="signal peptide" evidence="1">
    <location>
        <begin position="1"/>
        <end position="25"/>
    </location>
</feature>
<feature type="chain" id="PRO_5041676339" evidence="1">
    <location>
        <begin position="26"/>
        <end position="120"/>
    </location>
</feature>
<proteinExistence type="predicted"/>
<evidence type="ECO:0000313" key="2">
    <source>
        <dbReference type="EMBL" id="CAI9930967.1"/>
    </source>
</evidence>
<dbReference type="AlphaFoldDB" id="A0AA86P1M7"/>
<sequence length="120" mass="13909">MSRHMLASWTRFLLLCLSLLAFVLSRRDNKLTAFKQRYDRPSLQDSRIHGLYAPTSISALYTKPGPRQLASWRRGSAWKGSGVAPLSRGFCKRRGRHLKKFVCYIYKQLVQRPNDYGDAF</sequence>
<evidence type="ECO:0000256" key="1">
    <source>
        <dbReference type="SAM" id="SignalP"/>
    </source>
</evidence>
<dbReference type="EMBL" id="CAXDID020000651">
    <property type="protein sequence ID" value="CAL6108417.1"/>
    <property type="molecule type" value="Genomic_DNA"/>
</dbReference>
<evidence type="ECO:0000313" key="4">
    <source>
        <dbReference type="Proteomes" id="UP001642409"/>
    </source>
</evidence>
<reference evidence="2" key="1">
    <citation type="submission" date="2023-06" db="EMBL/GenBank/DDBJ databases">
        <authorList>
            <person name="Kurt Z."/>
        </authorList>
    </citation>
    <scope>NUCLEOTIDE SEQUENCE</scope>
</reference>
<keyword evidence="1" id="KW-0732">Signal</keyword>
<dbReference type="EMBL" id="CATOUU010000468">
    <property type="protein sequence ID" value="CAI9930967.1"/>
    <property type="molecule type" value="Genomic_DNA"/>
</dbReference>
<organism evidence="2">
    <name type="scientific">Hexamita inflata</name>
    <dbReference type="NCBI Taxonomy" id="28002"/>
    <lineage>
        <taxon>Eukaryota</taxon>
        <taxon>Metamonada</taxon>
        <taxon>Diplomonadida</taxon>
        <taxon>Hexamitidae</taxon>
        <taxon>Hexamitinae</taxon>
        <taxon>Hexamita</taxon>
    </lineage>
</organism>
<accession>A0AA86P1M7</accession>
<dbReference type="Proteomes" id="UP001642409">
    <property type="component" value="Unassembled WGS sequence"/>
</dbReference>
<reference evidence="3 4" key="2">
    <citation type="submission" date="2024-07" db="EMBL/GenBank/DDBJ databases">
        <authorList>
            <person name="Akdeniz Z."/>
        </authorList>
    </citation>
    <scope>NUCLEOTIDE SEQUENCE [LARGE SCALE GENOMIC DNA]</scope>
</reference>
<protein>
    <submittedName>
        <fullName evidence="3">Hypothetical_protein</fullName>
    </submittedName>
</protein>
<gene>
    <name evidence="2" type="ORF">HINF_LOCUS18612</name>
    <name evidence="3" type="ORF">HINF_LOCUS74956</name>
</gene>
<evidence type="ECO:0000313" key="3">
    <source>
        <dbReference type="EMBL" id="CAL6108417.1"/>
    </source>
</evidence>
<keyword evidence="4" id="KW-1185">Reference proteome</keyword>
<name>A0AA86P1M7_9EUKA</name>